<feature type="compositionally biased region" description="Low complexity" evidence="2">
    <location>
        <begin position="727"/>
        <end position="737"/>
    </location>
</feature>
<proteinExistence type="inferred from homology"/>
<feature type="compositionally biased region" description="Polar residues" evidence="2">
    <location>
        <begin position="651"/>
        <end position="676"/>
    </location>
</feature>
<feature type="chain" id="PRO_5004519875" evidence="4">
    <location>
        <begin position="27"/>
        <end position="748"/>
    </location>
</feature>
<feature type="compositionally biased region" description="Polar residues" evidence="2">
    <location>
        <begin position="690"/>
        <end position="726"/>
    </location>
</feature>
<dbReference type="PANTHER" id="PTHR47966:SF51">
    <property type="entry name" value="BETA-SITE APP-CLEAVING ENZYME, ISOFORM A-RELATED"/>
    <property type="match status" value="1"/>
</dbReference>
<dbReference type="EMBL" id="KE145352">
    <property type="protein sequence ID" value="EPE36619.1"/>
    <property type="molecule type" value="Genomic_DNA"/>
</dbReference>
<evidence type="ECO:0000256" key="4">
    <source>
        <dbReference type="SAM" id="SignalP"/>
    </source>
</evidence>
<evidence type="ECO:0000259" key="5">
    <source>
        <dbReference type="PROSITE" id="PS51767"/>
    </source>
</evidence>
<evidence type="ECO:0000256" key="3">
    <source>
        <dbReference type="SAM" id="Phobius"/>
    </source>
</evidence>
<sequence>MRLQKLLSSIFNLILIHAVLVLPALGLEVQASIRGRAAVPDPIVVPPSQIWDGIDGQWSSFGLRVGNPPQNVRVLVSTNSQNTFVVHPLGCSKEAINPVPLQCAKDRGLLFNPNSSTTWSDQGNFGLSSDGIGLEANLGYSLPASYGLETLGLGHVSGDTNGPVLVNQTVAAFASASPFYMGIFGLGTQPLNYSSLGNFSAPSYFVSLRDQNLIPSLSWSYTAGARYQLKIGQTAQLIFGGYDASRFVANTVNFTLANDVSRDIVVAIQSISYTGTTQEVLLPQPIYSFIESTDPNFWLPAEAVAAFERAFGISVDNATGLYLISTSQYATLNAINPSVTFTLANSLSGGSTVDIVLPFKAFILQAAPPFTPNTTSYFPLKLAANSTQYTLGRTFLQEAYLTVNYDTKSFSVSQCTWNDGAVPQIVSLGSKSSLGSGNGGNATTGTPGEGSKKSTGLDTGSKAGIAIGVIAGVAGIGAIVFFLLRRKKQKQPITPTGTTPRATTISPDHTSTTNVVIKNEPDTDMWSLSNKQDQVTPIHPLHHARSELSAISDTARELPAEDNREGDYSTEERRMRSLRKAHRTPELDSADFYELDGGPVSSLLSRVREERYASTTNSSPIERSPSTTQYSELGVSPIDSFGFPRPHHTPEQQNSWLDMSPHNTPNVRVVSQTENNPALAGLVSPMSPHRQGSNTQVGNSAASRGPQINRTGSSRVSGPLSSNLSETSARSTRSARSGWTDSDLYSVR</sequence>
<keyword evidence="7" id="KW-1185">Reference proteome</keyword>
<keyword evidence="3" id="KW-0812">Transmembrane</keyword>
<dbReference type="RefSeq" id="XP_008075934.1">
    <property type="nucleotide sequence ID" value="XM_008077743.1"/>
</dbReference>
<dbReference type="KEGG" id="glz:GLAREA_08782"/>
<feature type="region of interest" description="Disordered" evidence="2">
    <location>
        <begin position="433"/>
        <end position="458"/>
    </location>
</feature>
<dbReference type="AlphaFoldDB" id="S3DHJ3"/>
<dbReference type="InterPro" id="IPR021109">
    <property type="entry name" value="Peptidase_aspartic_dom_sf"/>
</dbReference>
<dbReference type="OrthoDB" id="4074350at2759"/>
<protein>
    <submittedName>
        <fullName evidence="6">Acid protease</fullName>
    </submittedName>
</protein>
<dbReference type="STRING" id="1116229.S3DHJ3"/>
<feature type="compositionally biased region" description="Low complexity" evidence="2">
    <location>
        <begin position="492"/>
        <end position="507"/>
    </location>
</feature>
<dbReference type="InterPro" id="IPR033121">
    <property type="entry name" value="PEPTIDASE_A1"/>
</dbReference>
<gene>
    <name evidence="6" type="ORF">GLAREA_08782</name>
</gene>
<keyword evidence="4" id="KW-0732">Signal</keyword>
<dbReference type="InterPro" id="IPR034164">
    <property type="entry name" value="Pepsin-like_dom"/>
</dbReference>
<feature type="region of interest" description="Disordered" evidence="2">
    <location>
        <begin position="607"/>
        <end position="748"/>
    </location>
</feature>
<dbReference type="HOGENOM" id="CLU_009988_3_0_1"/>
<comment type="similarity">
    <text evidence="1">Belongs to the peptidase A1 family.</text>
</comment>
<dbReference type="PRINTS" id="PR00792">
    <property type="entry name" value="PEPSIN"/>
</dbReference>
<keyword evidence="6" id="KW-0378">Hydrolase</keyword>
<dbReference type="PANTHER" id="PTHR47966">
    <property type="entry name" value="BETA-SITE APP-CLEAVING ENZYME, ISOFORM A-RELATED"/>
    <property type="match status" value="1"/>
</dbReference>
<evidence type="ECO:0000256" key="2">
    <source>
        <dbReference type="SAM" id="MobiDB-lite"/>
    </source>
</evidence>
<dbReference type="eggNOG" id="ENOG502RV5I">
    <property type="taxonomic scope" value="Eukaryota"/>
</dbReference>
<keyword evidence="6" id="KW-0645">Protease</keyword>
<evidence type="ECO:0000313" key="6">
    <source>
        <dbReference type="EMBL" id="EPE36619.1"/>
    </source>
</evidence>
<dbReference type="GO" id="GO:0006508">
    <property type="term" value="P:proteolysis"/>
    <property type="evidence" value="ECO:0007669"/>
    <property type="project" value="UniProtKB-KW"/>
</dbReference>
<feature type="region of interest" description="Disordered" evidence="2">
    <location>
        <begin position="490"/>
        <end position="513"/>
    </location>
</feature>
<feature type="transmembrane region" description="Helical" evidence="3">
    <location>
        <begin position="463"/>
        <end position="484"/>
    </location>
</feature>
<keyword evidence="3" id="KW-1133">Transmembrane helix</keyword>
<dbReference type="GeneID" id="19467830"/>
<dbReference type="Gene3D" id="2.40.70.10">
    <property type="entry name" value="Acid Proteases"/>
    <property type="match status" value="2"/>
</dbReference>
<dbReference type="PROSITE" id="PS51767">
    <property type="entry name" value="PEPTIDASE_A1"/>
    <property type="match status" value="1"/>
</dbReference>
<evidence type="ECO:0000256" key="1">
    <source>
        <dbReference type="ARBA" id="ARBA00007447"/>
    </source>
</evidence>
<feature type="compositionally biased region" description="Polar residues" evidence="2">
    <location>
        <begin position="613"/>
        <end position="631"/>
    </location>
</feature>
<dbReference type="Proteomes" id="UP000016922">
    <property type="component" value="Unassembled WGS sequence"/>
</dbReference>
<reference evidence="6 7" key="1">
    <citation type="journal article" date="2013" name="BMC Genomics">
        <title>Genomics-driven discovery of the pneumocandin biosynthetic gene cluster in the fungus Glarea lozoyensis.</title>
        <authorList>
            <person name="Chen L."/>
            <person name="Yue Q."/>
            <person name="Zhang X."/>
            <person name="Xiang M."/>
            <person name="Wang C."/>
            <person name="Li S."/>
            <person name="Che Y."/>
            <person name="Ortiz-Lopez F.J."/>
            <person name="Bills G.F."/>
            <person name="Liu X."/>
            <person name="An Z."/>
        </authorList>
    </citation>
    <scope>NUCLEOTIDE SEQUENCE [LARGE SCALE GENOMIC DNA]</scope>
    <source>
        <strain evidence="7">ATCC 20868 / MF5171</strain>
    </source>
</reference>
<feature type="domain" description="Peptidase A1" evidence="5">
    <location>
        <begin position="59"/>
        <end position="413"/>
    </location>
</feature>
<dbReference type="GO" id="GO:0000324">
    <property type="term" value="C:fungal-type vacuole"/>
    <property type="evidence" value="ECO:0007669"/>
    <property type="project" value="TreeGrafter"/>
</dbReference>
<name>S3DHJ3_GLAL2</name>
<feature type="signal peptide" evidence="4">
    <location>
        <begin position="1"/>
        <end position="26"/>
    </location>
</feature>
<feature type="region of interest" description="Disordered" evidence="2">
    <location>
        <begin position="558"/>
        <end position="582"/>
    </location>
</feature>
<feature type="compositionally biased region" description="Basic and acidic residues" evidence="2">
    <location>
        <begin position="558"/>
        <end position="575"/>
    </location>
</feature>
<dbReference type="InterPro" id="IPR001461">
    <property type="entry name" value="Aspartic_peptidase_A1"/>
</dbReference>
<evidence type="ECO:0000313" key="7">
    <source>
        <dbReference type="Proteomes" id="UP000016922"/>
    </source>
</evidence>
<keyword evidence="3" id="KW-0472">Membrane</keyword>
<organism evidence="6 7">
    <name type="scientific">Glarea lozoyensis (strain ATCC 20868 / MF5171)</name>
    <dbReference type="NCBI Taxonomy" id="1116229"/>
    <lineage>
        <taxon>Eukaryota</taxon>
        <taxon>Fungi</taxon>
        <taxon>Dikarya</taxon>
        <taxon>Ascomycota</taxon>
        <taxon>Pezizomycotina</taxon>
        <taxon>Leotiomycetes</taxon>
        <taxon>Helotiales</taxon>
        <taxon>Helotiaceae</taxon>
        <taxon>Glarea</taxon>
    </lineage>
</organism>
<dbReference type="GO" id="GO:0004190">
    <property type="term" value="F:aspartic-type endopeptidase activity"/>
    <property type="evidence" value="ECO:0007669"/>
    <property type="project" value="InterPro"/>
</dbReference>
<dbReference type="Pfam" id="PF00026">
    <property type="entry name" value="Asp"/>
    <property type="match status" value="1"/>
</dbReference>
<accession>S3DHJ3</accession>
<dbReference type="CDD" id="cd12087">
    <property type="entry name" value="TM_EGFR-like"/>
    <property type="match status" value="1"/>
</dbReference>
<dbReference type="SUPFAM" id="SSF50630">
    <property type="entry name" value="Acid proteases"/>
    <property type="match status" value="1"/>
</dbReference>
<dbReference type="CDD" id="cd05471">
    <property type="entry name" value="pepsin_like"/>
    <property type="match status" value="1"/>
</dbReference>